<feature type="transmembrane region" description="Helical" evidence="1">
    <location>
        <begin position="43"/>
        <end position="62"/>
    </location>
</feature>
<dbReference type="RefSeq" id="WP_203804690.1">
    <property type="nucleotide sequence ID" value="NZ_BAAAQE010000094.1"/>
</dbReference>
<dbReference type="EMBL" id="BOMG01000094">
    <property type="protein sequence ID" value="GID59048.1"/>
    <property type="molecule type" value="Genomic_DNA"/>
</dbReference>
<evidence type="ECO:0000313" key="3">
    <source>
        <dbReference type="Proteomes" id="UP000612282"/>
    </source>
</evidence>
<gene>
    <name evidence="2" type="ORF">Aco03nite_074520</name>
</gene>
<keyword evidence="1" id="KW-0812">Transmembrane</keyword>
<organism evidence="2 3">
    <name type="scientific">Actinoplanes couchii</name>
    <dbReference type="NCBI Taxonomy" id="403638"/>
    <lineage>
        <taxon>Bacteria</taxon>
        <taxon>Bacillati</taxon>
        <taxon>Actinomycetota</taxon>
        <taxon>Actinomycetes</taxon>
        <taxon>Micromonosporales</taxon>
        <taxon>Micromonosporaceae</taxon>
        <taxon>Actinoplanes</taxon>
    </lineage>
</organism>
<keyword evidence="3" id="KW-1185">Reference proteome</keyword>
<sequence>MRTDVENDLTRTLRAAFASAPPVAPGFPETVTRRRGQRRRRRAAAITGLAAVLLAITGVVTVRPAAESLPADAGPVRDVRAVWPEAVVTLPPLTGGDVRYQVEAALGDGVYLVRPERGAPVLLDGAKVRRLDGIFPADWPGDLGITANHIVWSMATGDGVDVYVQPWRDDGPAVHLGRLPAMDVAVTESGDAFYAVGSTKSGNLWTHRLYRLAAGQEPVPVAAGDGYVLVDGPWAVSGVPQPGAANRLPRVWEPYPSLASVLTAPRSVPTYRNVVTGQTATPVSRASIISCAVAACAGHDGGAVVFWDATGANEVRTGFTLDLRDRADAFFDTSGRFVQVTTRTPRESTSTTTGSHLWDRTTGAVATVRGEMAYDVIDLGFDGGKTVLDLTRIR</sequence>
<accession>A0ABQ3XKM4</accession>
<comment type="caution">
    <text evidence="2">The sequence shown here is derived from an EMBL/GenBank/DDBJ whole genome shotgun (WGS) entry which is preliminary data.</text>
</comment>
<name>A0ABQ3XKM4_9ACTN</name>
<evidence type="ECO:0000256" key="1">
    <source>
        <dbReference type="SAM" id="Phobius"/>
    </source>
</evidence>
<proteinExistence type="predicted"/>
<protein>
    <submittedName>
        <fullName evidence="2">Uncharacterized protein</fullName>
    </submittedName>
</protein>
<evidence type="ECO:0000313" key="2">
    <source>
        <dbReference type="EMBL" id="GID59048.1"/>
    </source>
</evidence>
<reference evidence="2 3" key="1">
    <citation type="submission" date="2021-01" db="EMBL/GenBank/DDBJ databases">
        <title>Whole genome shotgun sequence of Actinoplanes couchii NBRC 106145.</title>
        <authorList>
            <person name="Komaki H."/>
            <person name="Tamura T."/>
        </authorList>
    </citation>
    <scope>NUCLEOTIDE SEQUENCE [LARGE SCALE GENOMIC DNA]</scope>
    <source>
        <strain evidence="2 3">NBRC 106145</strain>
    </source>
</reference>
<keyword evidence="1" id="KW-0472">Membrane</keyword>
<dbReference type="Proteomes" id="UP000612282">
    <property type="component" value="Unassembled WGS sequence"/>
</dbReference>
<keyword evidence="1" id="KW-1133">Transmembrane helix</keyword>